<organism evidence="2 3">
    <name type="scientific">Comamonas terrigena</name>
    <dbReference type="NCBI Taxonomy" id="32013"/>
    <lineage>
        <taxon>Bacteria</taxon>
        <taxon>Pseudomonadati</taxon>
        <taxon>Pseudomonadota</taxon>
        <taxon>Betaproteobacteria</taxon>
        <taxon>Burkholderiales</taxon>
        <taxon>Comamonadaceae</taxon>
        <taxon>Comamonas</taxon>
    </lineage>
</organism>
<evidence type="ECO:0000256" key="1">
    <source>
        <dbReference type="SAM" id="SignalP"/>
    </source>
</evidence>
<feature type="chain" id="PRO_5012337337" evidence="1">
    <location>
        <begin position="21"/>
        <end position="114"/>
    </location>
</feature>
<dbReference type="Proteomes" id="UP000220246">
    <property type="component" value="Unassembled WGS sequence"/>
</dbReference>
<feature type="signal peptide" evidence="1">
    <location>
        <begin position="1"/>
        <end position="20"/>
    </location>
</feature>
<dbReference type="OrthoDB" id="8797260at2"/>
<gene>
    <name evidence="2" type="ORF">CRM82_01480</name>
</gene>
<dbReference type="AlphaFoldDB" id="A0A2A7UQJ0"/>
<dbReference type="Pfam" id="PF12266">
    <property type="entry name" value="DUF3613"/>
    <property type="match status" value="1"/>
</dbReference>
<name>A0A2A7UQJ0_COMTR</name>
<proteinExistence type="predicted"/>
<reference evidence="3" key="1">
    <citation type="submission" date="2017-09" db="EMBL/GenBank/DDBJ databases">
        <title>FDA dAtabase for Regulatory Grade micrObial Sequences (FDA-ARGOS): Supporting development and validation of Infectious Disease Dx tests.</title>
        <authorList>
            <person name="Minogue T."/>
            <person name="Wolcott M."/>
            <person name="Wasieloski L."/>
            <person name="Aguilar W."/>
            <person name="Moore D."/>
            <person name="Tallon L."/>
            <person name="Sadzewicz L."/>
            <person name="Ott S."/>
            <person name="Zhao X."/>
            <person name="Nagaraj S."/>
            <person name="Vavikolanu K."/>
            <person name="Aluvathingal J."/>
            <person name="Nadendla S."/>
            <person name="Sichtig H."/>
        </authorList>
    </citation>
    <scope>NUCLEOTIDE SEQUENCE [LARGE SCALE GENOMIC DNA]</scope>
    <source>
        <strain evidence="3">FDAARGOS_394</strain>
    </source>
</reference>
<dbReference type="InterPro" id="IPR022053">
    <property type="entry name" value="DUF3613"/>
</dbReference>
<dbReference type="RefSeq" id="WP_083520626.1">
    <property type="nucleotide sequence ID" value="NZ_JAOCHE010000015.1"/>
</dbReference>
<keyword evidence="3" id="KW-1185">Reference proteome</keyword>
<evidence type="ECO:0000313" key="2">
    <source>
        <dbReference type="EMBL" id="PEH87466.1"/>
    </source>
</evidence>
<evidence type="ECO:0000313" key="3">
    <source>
        <dbReference type="Proteomes" id="UP000220246"/>
    </source>
</evidence>
<keyword evidence="1" id="KW-0732">Signal</keyword>
<dbReference type="EMBL" id="PDEA01000001">
    <property type="protein sequence ID" value="PEH87466.1"/>
    <property type="molecule type" value="Genomic_DNA"/>
</dbReference>
<accession>A0A2A7UQJ0</accession>
<dbReference type="STRING" id="1219032.GCA_001515545_03850"/>
<sequence>MICKPMWWTLVLVGAGSVSAQTPPPALSTPPQAAHAAPVAACAAPPCQPLPGTTPTAMPVGQATRALLQQQATTEPSRPPQPMAGVVAQKVYARYVESFAHPIPERAASPMAKK</sequence>
<comment type="caution">
    <text evidence="2">The sequence shown here is derived from an EMBL/GenBank/DDBJ whole genome shotgun (WGS) entry which is preliminary data.</text>
</comment>
<protein>
    <submittedName>
        <fullName evidence="2">DUF3613 domain-containing protein</fullName>
    </submittedName>
</protein>